<evidence type="ECO:0000313" key="2">
    <source>
        <dbReference type="EMBL" id="CAB4284709.1"/>
    </source>
</evidence>
<evidence type="ECO:0000313" key="3">
    <source>
        <dbReference type="Proteomes" id="UP000507222"/>
    </source>
</evidence>
<accession>A0A6J5V6T6</accession>
<keyword evidence="1" id="KW-1133">Transmembrane helix</keyword>
<dbReference type="Pfam" id="PF03140">
    <property type="entry name" value="DUF247"/>
    <property type="match status" value="1"/>
</dbReference>
<dbReference type="Proteomes" id="UP000507222">
    <property type="component" value="Unassembled WGS sequence"/>
</dbReference>
<keyword evidence="1" id="KW-0472">Membrane</keyword>
<keyword evidence="1" id="KW-0812">Transmembrane</keyword>
<dbReference type="PANTHER" id="PTHR31549">
    <property type="entry name" value="PROTEIN, PUTATIVE (DUF247)-RELATED-RELATED"/>
    <property type="match status" value="1"/>
</dbReference>
<protein>
    <submittedName>
        <fullName evidence="2">Uncharacterized protein</fullName>
    </submittedName>
</protein>
<dbReference type="InterPro" id="IPR004158">
    <property type="entry name" value="DUF247_pln"/>
</dbReference>
<feature type="transmembrane region" description="Helical" evidence="1">
    <location>
        <begin position="86"/>
        <end position="107"/>
    </location>
</feature>
<dbReference type="AlphaFoldDB" id="A0A6J5V6T6"/>
<sequence>MKSLIRSKEDIKLLQKKRIINPSWVGDQYLIDLGNILDHVHPKDFCFGKLCEDANAYSKSWFHWHKHKVRWMVQFRRHIRCLCSTYFSSPWSIIAFLVAAAILVSLAQTHCAIHPR</sequence>
<proteinExistence type="predicted"/>
<reference evidence="2 3" key="1">
    <citation type="submission" date="2020-05" db="EMBL/GenBank/DDBJ databases">
        <authorList>
            <person name="Campoy J."/>
            <person name="Schneeberger K."/>
            <person name="Spophaly S."/>
        </authorList>
    </citation>
    <scope>NUCLEOTIDE SEQUENCE [LARGE SCALE GENOMIC DNA]</scope>
    <source>
        <strain evidence="2">PruArmRojPasFocal</strain>
    </source>
</reference>
<organism evidence="2 3">
    <name type="scientific">Prunus armeniaca</name>
    <name type="common">Apricot</name>
    <name type="synonym">Armeniaca vulgaris</name>
    <dbReference type="NCBI Taxonomy" id="36596"/>
    <lineage>
        <taxon>Eukaryota</taxon>
        <taxon>Viridiplantae</taxon>
        <taxon>Streptophyta</taxon>
        <taxon>Embryophyta</taxon>
        <taxon>Tracheophyta</taxon>
        <taxon>Spermatophyta</taxon>
        <taxon>Magnoliopsida</taxon>
        <taxon>eudicotyledons</taxon>
        <taxon>Gunneridae</taxon>
        <taxon>Pentapetalae</taxon>
        <taxon>rosids</taxon>
        <taxon>fabids</taxon>
        <taxon>Rosales</taxon>
        <taxon>Rosaceae</taxon>
        <taxon>Amygdaloideae</taxon>
        <taxon>Amygdaleae</taxon>
        <taxon>Prunus</taxon>
    </lineage>
</organism>
<dbReference type="EMBL" id="CAEKDK010000006">
    <property type="protein sequence ID" value="CAB4284709.1"/>
    <property type="molecule type" value="Genomic_DNA"/>
</dbReference>
<name>A0A6J5V6T6_PRUAR</name>
<gene>
    <name evidence="2" type="ORF">CURHAP_LOCUS40313</name>
</gene>
<evidence type="ECO:0000256" key="1">
    <source>
        <dbReference type="SAM" id="Phobius"/>
    </source>
</evidence>
<dbReference type="PANTHER" id="PTHR31549:SF152">
    <property type="entry name" value="DUF247 DOMAIN PROTEIN"/>
    <property type="match status" value="1"/>
</dbReference>